<gene>
    <name evidence="11" type="ORF">HNQ08_001539</name>
</gene>
<reference evidence="11 12" key="1">
    <citation type="submission" date="2020-08" db="EMBL/GenBank/DDBJ databases">
        <title>Genomic Encyclopedia of Type Strains, Phase IV (KMG-IV): sequencing the most valuable type-strain genomes for metagenomic binning, comparative biology and taxonomic classification.</title>
        <authorList>
            <person name="Goeker M."/>
        </authorList>
    </citation>
    <scope>NUCLEOTIDE SEQUENCE [LARGE SCALE GENOMIC DNA]</scope>
    <source>
        <strain evidence="11 12">DSM 27939</strain>
    </source>
</reference>
<dbReference type="InterPro" id="IPR004464">
    <property type="entry name" value="FBPase_class-2/SBPase"/>
</dbReference>
<keyword evidence="6 7" id="KW-0119">Carbohydrate metabolism</keyword>
<dbReference type="FunFam" id="3.40.190.90:FF:000001">
    <property type="entry name" value="Fructose-1,6-bisphosphatase"/>
    <property type="match status" value="1"/>
</dbReference>
<dbReference type="Proteomes" id="UP000552709">
    <property type="component" value="Unassembled WGS sequence"/>
</dbReference>
<evidence type="ECO:0000256" key="1">
    <source>
        <dbReference type="ARBA" id="ARBA00001273"/>
    </source>
</evidence>
<dbReference type="GO" id="GO:0005829">
    <property type="term" value="C:cytosol"/>
    <property type="evidence" value="ECO:0007669"/>
    <property type="project" value="TreeGrafter"/>
</dbReference>
<evidence type="ECO:0000256" key="7">
    <source>
        <dbReference type="PIRNR" id="PIRNR004532"/>
    </source>
</evidence>
<keyword evidence="4 11" id="KW-0378">Hydrolase</keyword>
<proteinExistence type="inferred from homology"/>
<evidence type="ECO:0000256" key="6">
    <source>
        <dbReference type="ARBA" id="ARBA00023277"/>
    </source>
</evidence>
<keyword evidence="12" id="KW-1185">Reference proteome</keyword>
<feature type="binding site" evidence="8">
    <location>
        <position position="131"/>
    </location>
    <ligand>
        <name>Mn(2+)</name>
        <dbReference type="ChEBI" id="CHEBI:29035"/>
        <label>2</label>
    </ligand>
</feature>
<evidence type="ECO:0000256" key="5">
    <source>
        <dbReference type="ARBA" id="ARBA00023211"/>
    </source>
</evidence>
<feature type="binding site" evidence="8">
    <location>
        <position position="101"/>
    </location>
    <ligand>
        <name>Mn(2+)</name>
        <dbReference type="ChEBI" id="CHEBI:29035"/>
        <label>1</label>
    </ligand>
</feature>
<accession>A0A7W8NCQ0</accession>
<protein>
    <recommendedName>
        <fullName evidence="7">Fructose-1,6-bisphosphatase</fullName>
    </recommendedName>
</protein>
<dbReference type="RefSeq" id="WP_229789994.1">
    <property type="nucleotide sequence ID" value="NZ_JACHFL010000003.1"/>
</dbReference>
<dbReference type="GO" id="GO:0042132">
    <property type="term" value="F:fructose 1,6-bisphosphate 1-phosphatase activity"/>
    <property type="evidence" value="ECO:0007669"/>
    <property type="project" value="UniProtKB-EC"/>
</dbReference>
<evidence type="ECO:0000256" key="2">
    <source>
        <dbReference type="ARBA" id="ARBA00008989"/>
    </source>
</evidence>
<evidence type="ECO:0000256" key="3">
    <source>
        <dbReference type="ARBA" id="ARBA00022723"/>
    </source>
</evidence>
<organism evidence="11 12">
    <name type="scientific">Deinococcus humi</name>
    <dbReference type="NCBI Taxonomy" id="662880"/>
    <lineage>
        <taxon>Bacteria</taxon>
        <taxon>Thermotogati</taxon>
        <taxon>Deinococcota</taxon>
        <taxon>Deinococci</taxon>
        <taxon>Deinococcales</taxon>
        <taxon>Deinococcaceae</taxon>
        <taxon>Deinococcus</taxon>
    </lineage>
</organism>
<evidence type="ECO:0000256" key="10">
    <source>
        <dbReference type="SAM" id="MobiDB-lite"/>
    </source>
</evidence>
<feature type="compositionally biased region" description="Polar residues" evidence="10">
    <location>
        <begin position="34"/>
        <end position="43"/>
    </location>
</feature>
<feature type="binding site" evidence="9">
    <location>
        <position position="162"/>
    </location>
    <ligand>
        <name>substrate</name>
    </ligand>
</feature>
<feature type="region of interest" description="Disordered" evidence="10">
    <location>
        <begin position="1"/>
        <end position="43"/>
    </location>
</feature>
<dbReference type="GO" id="GO:0046872">
    <property type="term" value="F:metal ion binding"/>
    <property type="evidence" value="ECO:0007669"/>
    <property type="project" value="UniProtKB-KW"/>
</dbReference>
<dbReference type="SUPFAM" id="SSF56655">
    <property type="entry name" value="Carbohydrate phosphatase"/>
    <property type="match status" value="1"/>
</dbReference>
<evidence type="ECO:0000256" key="8">
    <source>
        <dbReference type="PIRSR" id="PIRSR004532-1"/>
    </source>
</evidence>
<evidence type="ECO:0000256" key="4">
    <source>
        <dbReference type="ARBA" id="ARBA00022801"/>
    </source>
</evidence>
<name>A0A7W8NCQ0_9DEIO</name>
<keyword evidence="3 8" id="KW-0479">Metal-binding</keyword>
<feature type="binding site" evidence="8">
    <location>
        <position position="77"/>
    </location>
    <ligand>
        <name>Mn(2+)</name>
        <dbReference type="ChEBI" id="CHEBI:29035"/>
        <label>1</label>
    </ligand>
</feature>
<dbReference type="GO" id="GO:0006071">
    <property type="term" value="P:glycerol metabolic process"/>
    <property type="evidence" value="ECO:0007669"/>
    <property type="project" value="InterPro"/>
</dbReference>
<feature type="compositionally biased region" description="Low complexity" evidence="10">
    <location>
        <begin position="20"/>
        <end position="33"/>
    </location>
</feature>
<feature type="compositionally biased region" description="Polar residues" evidence="10">
    <location>
        <begin position="1"/>
        <end position="15"/>
    </location>
</feature>
<feature type="binding site" evidence="9">
    <location>
        <position position="253"/>
    </location>
    <ligand>
        <name>substrate</name>
    </ligand>
</feature>
<comment type="catalytic activity">
    <reaction evidence="1">
        <text>beta-D-fructose 1,6-bisphosphate + H2O = beta-D-fructose 6-phosphate + phosphate</text>
        <dbReference type="Rhea" id="RHEA:11064"/>
        <dbReference type="ChEBI" id="CHEBI:15377"/>
        <dbReference type="ChEBI" id="CHEBI:32966"/>
        <dbReference type="ChEBI" id="CHEBI:43474"/>
        <dbReference type="ChEBI" id="CHEBI:57634"/>
        <dbReference type="EC" id="3.1.3.11"/>
    </reaction>
</comment>
<dbReference type="PANTHER" id="PTHR30447:SF0">
    <property type="entry name" value="FRUCTOSE-1,6-BISPHOSPHATASE 1 CLASS 2-RELATED"/>
    <property type="match status" value="1"/>
</dbReference>
<dbReference type="CDD" id="cd01516">
    <property type="entry name" value="FBPase_glpX"/>
    <property type="match status" value="1"/>
</dbReference>
<keyword evidence="5 8" id="KW-0464">Manganese</keyword>
<dbReference type="AlphaFoldDB" id="A0A7W8NCQ0"/>
<feature type="binding site" evidence="9">
    <location>
        <begin position="229"/>
        <end position="231"/>
    </location>
    <ligand>
        <name>substrate</name>
    </ligand>
</feature>
<comment type="cofactor">
    <cofactor evidence="8">
        <name>Mn(2+)</name>
        <dbReference type="ChEBI" id="CHEBI:29035"/>
    </cofactor>
</comment>
<dbReference type="PANTHER" id="PTHR30447">
    <property type="entry name" value="FRUCTOSE-1,6-BISPHOSPHATASE CLASS 2"/>
    <property type="match status" value="1"/>
</dbReference>
<dbReference type="Gene3D" id="3.30.540.10">
    <property type="entry name" value="Fructose-1,6-Bisphosphatase, subunit A, domain 1"/>
    <property type="match status" value="1"/>
</dbReference>
<dbReference type="NCBIfam" id="TIGR00330">
    <property type="entry name" value="glpX"/>
    <property type="match status" value="1"/>
</dbReference>
<dbReference type="Gene3D" id="3.40.190.90">
    <property type="match status" value="1"/>
</dbReference>
<dbReference type="EMBL" id="JACHFL010000003">
    <property type="protein sequence ID" value="MBB5362444.1"/>
    <property type="molecule type" value="Genomic_DNA"/>
</dbReference>
<evidence type="ECO:0000256" key="9">
    <source>
        <dbReference type="PIRSR" id="PIRSR004532-2"/>
    </source>
</evidence>
<feature type="binding site" evidence="8">
    <location>
        <position position="128"/>
    </location>
    <ligand>
        <name>Mn(2+)</name>
        <dbReference type="ChEBI" id="CHEBI:29035"/>
        <label>2</label>
    </ligand>
</feature>
<dbReference type="GO" id="GO:0030388">
    <property type="term" value="P:fructose 1,6-bisphosphate metabolic process"/>
    <property type="evidence" value="ECO:0007669"/>
    <property type="project" value="TreeGrafter"/>
</dbReference>
<comment type="similarity">
    <text evidence="2 7">Belongs to the FBPase class 2 family.</text>
</comment>
<evidence type="ECO:0000313" key="11">
    <source>
        <dbReference type="EMBL" id="MBB5362444.1"/>
    </source>
</evidence>
<sequence length="364" mass="38512">MTSKRQPSAKSNSTPAPVHSSEATSTTPPETGSQRSPSPKTVQSFEHALVLETARVTEGAALAASKFMGLGDKNAVDGAGTEAMRELLNSLDIRGTVVIGEGEMDEAPMLYIGEQVGNGQYEVDIAVDPVEGTEVTAKGLPNGLAVIALSERGGLMHAPDCYMEKLIVPPPAAGRVNLDWPVEANLNVLAQSLDRDVDDLMITILDRERHADLIRRVRAAGARVKLIGDGDVVAGIAVGVRGSGVHALMGSGGAPEGVLSAAACKCLGAEIQGRFLPEDDAMRERFKTMGVDENRIYKTADLAPGSQIVFSATGITYGEILDGVRRFAGGARTHTLVMGYATRVVRFIDSIHLEDDKARVTIRV</sequence>
<feature type="binding site" evidence="8">
    <location>
        <position position="256"/>
    </location>
    <ligand>
        <name>Mn(2+)</name>
        <dbReference type="ChEBI" id="CHEBI:29035"/>
        <label>2</label>
    </ligand>
</feature>
<dbReference type="GO" id="GO:0006094">
    <property type="term" value="P:gluconeogenesis"/>
    <property type="evidence" value="ECO:0007669"/>
    <property type="project" value="InterPro"/>
</dbReference>
<dbReference type="PIRSF" id="PIRSF004532">
    <property type="entry name" value="GlpX"/>
    <property type="match status" value="1"/>
</dbReference>
<feature type="binding site" evidence="9">
    <location>
        <begin position="207"/>
        <end position="209"/>
    </location>
    <ligand>
        <name>substrate</name>
    </ligand>
</feature>
<comment type="caution">
    <text evidence="11">The sequence shown here is derived from an EMBL/GenBank/DDBJ whole genome shotgun (WGS) entry which is preliminary data.</text>
</comment>
<feature type="binding site" evidence="9">
    <location>
        <begin position="131"/>
        <end position="133"/>
    </location>
    <ligand>
        <name>substrate</name>
    </ligand>
</feature>
<dbReference type="Pfam" id="PF03320">
    <property type="entry name" value="FBPase_glpX"/>
    <property type="match status" value="1"/>
</dbReference>
<evidence type="ECO:0000313" key="12">
    <source>
        <dbReference type="Proteomes" id="UP000552709"/>
    </source>
</evidence>